<comment type="caution">
    <text evidence="1">The sequence shown here is derived from an EMBL/GenBank/DDBJ whole genome shotgun (WGS) entry which is preliminary data.</text>
</comment>
<gene>
    <name evidence="1" type="ORF">N8I77_013362</name>
</gene>
<accession>A0AAD9S2C2</accession>
<protein>
    <submittedName>
        <fullName evidence="1">Uncharacterized protein</fullName>
    </submittedName>
</protein>
<dbReference type="EMBL" id="JAUJFL010000011">
    <property type="protein sequence ID" value="KAK2596473.1"/>
    <property type="molecule type" value="Genomic_DNA"/>
</dbReference>
<dbReference type="Proteomes" id="UP001265746">
    <property type="component" value="Unassembled WGS sequence"/>
</dbReference>
<evidence type="ECO:0000313" key="1">
    <source>
        <dbReference type="EMBL" id="KAK2596473.1"/>
    </source>
</evidence>
<organism evidence="1 2">
    <name type="scientific">Phomopsis amygdali</name>
    <name type="common">Fusicoccum amygdali</name>
    <dbReference type="NCBI Taxonomy" id="1214568"/>
    <lineage>
        <taxon>Eukaryota</taxon>
        <taxon>Fungi</taxon>
        <taxon>Dikarya</taxon>
        <taxon>Ascomycota</taxon>
        <taxon>Pezizomycotina</taxon>
        <taxon>Sordariomycetes</taxon>
        <taxon>Sordariomycetidae</taxon>
        <taxon>Diaporthales</taxon>
        <taxon>Diaporthaceae</taxon>
        <taxon>Diaporthe</taxon>
    </lineage>
</organism>
<name>A0AAD9S2C2_PHOAM</name>
<evidence type="ECO:0000313" key="2">
    <source>
        <dbReference type="Proteomes" id="UP001265746"/>
    </source>
</evidence>
<keyword evidence="2" id="KW-1185">Reference proteome</keyword>
<dbReference type="AlphaFoldDB" id="A0AAD9S2C2"/>
<sequence>MDTHISREFAISLLAACEGDEETTITSHCLTEPKFLATFSDFLGNILKDWTTLPPQLRAAFQNTFSTNGWHLSFERDVASWIKSEIDSSLAPQEDTATRLFGHLRRLSKPTTPLQTVMRQIYLVEFHHLRQTFNTRFTSLTREPLATYIGKRLDLEAAEVRSVYKYLAQAGERLNDIAGRLDGFGALLLPHDIARTTLEKRVQKGPEFDDVIQSLKDQGLVRNEGTELYYNLADEFISRRCDEGTCLVDKICGNSRSRRRPTTRIKIESLGIEPTTPTAVGSWSSPSAGQHLDRAGVPMPQGVLQNIACENRGLPRIQDIQEPGQFSQTSTQETAGQHHDTPMDDFHRTMKPEVIGFRSVVEESSLEVLGVVGF</sequence>
<reference evidence="1" key="1">
    <citation type="submission" date="2023-06" db="EMBL/GenBank/DDBJ databases">
        <authorList>
            <person name="Noh H."/>
        </authorList>
    </citation>
    <scope>NUCLEOTIDE SEQUENCE</scope>
    <source>
        <strain evidence="1">DUCC20226</strain>
    </source>
</reference>
<proteinExistence type="predicted"/>